<name>A0A0J6FHH7_COCPO</name>
<protein>
    <submittedName>
        <fullName evidence="1">Uncharacterized protein</fullName>
    </submittedName>
</protein>
<gene>
    <name evidence="1" type="ORF">CPAG_04609</name>
</gene>
<dbReference type="VEuPathDB" id="FungiDB:CPAG_04609"/>
<accession>A0A0J6FHH7</accession>
<reference evidence="2" key="2">
    <citation type="journal article" date="2009" name="Genome Res.">
        <title>Comparative genomic analyses of the human fungal pathogens Coccidioides and their relatives.</title>
        <authorList>
            <person name="Sharpton T.J."/>
            <person name="Stajich J.E."/>
            <person name="Rounsley S.D."/>
            <person name="Gardner M.J."/>
            <person name="Wortman J.R."/>
            <person name="Jordar V.S."/>
            <person name="Maiti R."/>
            <person name="Kodira C.D."/>
            <person name="Neafsey D.E."/>
            <person name="Zeng Q."/>
            <person name="Hung C.-Y."/>
            <person name="McMahan C."/>
            <person name="Muszewska A."/>
            <person name="Grynberg M."/>
            <person name="Mandel M.A."/>
            <person name="Kellner E.M."/>
            <person name="Barker B.M."/>
            <person name="Galgiani J.N."/>
            <person name="Orbach M.J."/>
            <person name="Kirkland T.N."/>
            <person name="Cole G.T."/>
            <person name="Henn M.R."/>
            <person name="Birren B.W."/>
            <person name="Taylor J.W."/>
        </authorList>
    </citation>
    <scope>NUCLEOTIDE SEQUENCE [LARGE SCALE GENOMIC DNA]</scope>
    <source>
        <strain evidence="2">RMSCC 3488</strain>
    </source>
</reference>
<proteinExistence type="predicted"/>
<sequence length="212" mass="24261">MASYIPEAYESLPSLREAANLFKETQAKELLLGPIRELFLDSGIHEQYGVSLLHKHFPIETNQRLVDCRNISTPWTVENSNNSVVSKYEGFIIPRTFRFFNGILAPFEFDFSPCSSHGDPDRELFDRISALLHQHGLENVLGVRSLDRYDPDLSVEITEGKTNIMIPRGSVKDSELIEALWVFSADDDQRCHCREYCWKDTKGKHLNDHGCS</sequence>
<reference evidence="1 2" key="1">
    <citation type="submission" date="2007-06" db="EMBL/GenBank/DDBJ databases">
        <title>The Genome Sequence of Coccidioides posadasii RMSCC_3488.</title>
        <authorList>
            <consortium name="Coccidioides Genome Resources Consortium"/>
            <consortium name="The Broad Institute Genome Sequencing Platform"/>
            <person name="Henn M.R."/>
            <person name="Sykes S."/>
            <person name="Young S."/>
            <person name="Jaffe D."/>
            <person name="Berlin A."/>
            <person name="Alvarez P."/>
            <person name="Butler J."/>
            <person name="Gnerre S."/>
            <person name="Grabherr M."/>
            <person name="Mauceli E."/>
            <person name="Brockman W."/>
            <person name="Kodira C."/>
            <person name="Alvarado L."/>
            <person name="Zeng Q."/>
            <person name="Crawford M."/>
            <person name="Antoine C."/>
            <person name="Devon K."/>
            <person name="Galgiani J."/>
            <person name="Orsborn K."/>
            <person name="Lewis M.L."/>
            <person name="Nusbaum C."/>
            <person name="Galagan J."/>
            <person name="Birren B."/>
        </authorList>
    </citation>
    <scope>NUCLEOTIDE SEQUENCE [LARGE SCALE GENOMIC DNA]</scope>
    <source>
        <strain evidence="1 2">RMSCC 3488</strain>
    </source>
</reference>
<evidence type="ECO:0000313" key="2">
    <source>
        <dbReference type="Proteomes" id="UP000054567"/>
    </source>
</evidence>
<dbReference type="OrthoDB" id="4179554at2759"/>
<evidence type="ECO:0000313" key="1">
    <source>
        <dbReference type="EMBL" id="KMM68279.1"/>
    </source>
</evidence>
<dbReference type="EMBL" id="DS268110">
    <property type="protein sequence ID" value="KMM68279.1"/>
    <property type="molecule type" value="Genomic_DNA"/>
</dbReference>
<reference evidence="2" key="3">
    <citation type="journal article" date="2010" name="Genome Res.">
        <title>Population genomic sequencing of Coccidioides fungi reveals recent hybridization and transposon control.</title>
        <authorList>
            <person name="Neafsey D.E."/>
            <person name="Barker B.M."/>
            <person name="Sharpton T.J."/>
            <person name="Stajich J.E."/>
            <person name="Park D.J."/>
            <person name="Whiston E."/>
            <person name="Hung C.-Y."/>
            <person name="McMahan C."/>
            <person name="White J."/>
            <person name="Sykes S."/>
            <person name="Heiman D."/>
            <person name="Young S."/>
            <person name="Zeng Q."/>
            <person name="Abouelleil A."/>
            <person name="Aftuck L."/>
            <person name="Bessette D."/>
            <person name="Brown A."/>
            <person name="FitzGerald M."/>
            <person name="Lui A."/>
            <person name="Macdonald J.P."/>
            <person name="Priest M."/>
            <person name="Orbach M.J."/>
            <person name="Galgiani J.N."/>
            <person name="Kirkland T.N."/>
            <person name="Cole G.T."/>
            <person name="Birren B.W."/>
            <person name="Henn M.R."/>
            <person name="Taylor J.W."/>
            <person name="Rounsley S.D."/>
        </authorList>
    </citation>
    <scope>NUCLEOTIDE SEQUENCE [LARGE SCALE GENOMIC DNA]</scope>
    <source>
        <strain evidence="2">RMSCC 3488</strain>
    </source>
</reference>
<organism evidence="1 2">
    <name type="scientific">Coccidioides posadasii RMSCC 3488</name>
    <dbReference type="NCBI Taxonomy" id="454284"/>
    <lineage>
        <taxon>Eukaryota</taxon>
        <taxon>Fungi</taxon>
        <taxon>Dikarya</taxon>
        <taxon>Ascomycota</taxon>
        <taxon>Pezizomycotina</taxon>
        <taxon>Eurotiomycetes</taxon>
        <taxon>Eurotiomycetidae</taxon>
        <taxon>Onygenales</taxon>
        <taxon>Onygenaceae</taxon>
        <taxon>Coccidioides</taxon>
    </lineage>
</organism>
<dbReference type="Proteomes" id="UP000054567">
    <property type="component" value="Unassembled WGS sequence"/>
</dbReference>
<dbReference type="AlphaFoldDB" id="A0A0J6FHH7"/>